<proteinExistence type="predicted"/>
<dbReference type="Proteomes" id="UP000178099">
    <property type="component" value="Unassembled WGS sequence"/>
</dbReference>
<evidence type="ECO:0000313" key="2">
    <source>
        <dbReference type="Proteomes" id="UP000178099"/>
    </source>
</evidence>
<dbReference type="EMBL" id="MHLN01000017">
    <property type="protein sequence ID" value="OGZ11645.1"/>
    <property type="molecule type" value="Genomic_DNA"/>
</dbReference>
<accession>A0A1G2DDE1</accession>
<dbReference type="Gene3D" id="3.90.70.10">
    <property type="entry name" value="Cysteine proteinases"/>
    <property type="match status" value="1"/>
</dbReference>
<sequence length="171" mass="19800">MVRYAQQPDEDSCGPTVILNALKWAGVRCTVRKDFERIAQKSEYSKEGGLPEKKLARALTSFGDTFFTVRQRRWRGIAEVKRHLENPKCAVVTYYTHEKGAHVTLVIGVSKTRKAFLCANYHNVYKTALAWVPQHEFAKYHRKKKTAGVLLFPAVWFLTKIPKKLPPRRRR</sequence>
<organism evidence="1 2">
    <name type="scientific">Candidatus Lloydbacteria bacterium RIFCSPHIGHO2_02_FULL_51_22</name>
    <dbReference type="NCBI Taxonomy" id="1798663"/>
    <lineage>
        <taxon>Bacteria</taxon>
        <taxon>Candidatus Lloydiibacteriota</taxon>
    </lineage>
</organism>
<name>A0A1G2DDE1_9BACT</name>
<comment type="caution">
    <text evidence="1">The sequence shown here is derived from an EMBL/GenBank/DDBJ whole genome shotgun (WGS) entry which is preliminary data.</text>
</comment>
<reference evidence="1 2" key="1">
    <citation type="journal article" date="2016" name="Nat. Commun.">
        <title>Thousands of microbial genomes shed light on interconnected biogeochemical processes in an aquifer system.</title>
        <authorList>
            <person name="Anantharaman K."/>
            <person name="Brown C.T."/>
            <person name="Hug L.A."/>
            <person name="Sharon I."/>
            <person name="Castelle C.J."/>
            <person name="Probst A.J."/>
            <person name="Thomas B.C."/>
            <person name="Singh A."/>
            <person name="Wilkins M.J."/>
            <person name="Karaoz U."/>
            <person name="Brodie E.L."/>
            <person name="Williams K.H."/>
            <person name="Hubbard S.S."/>
            <person name="Banfield J.F."/>
        </authorList>
    </citation>
    <scope>NUCLEOTIDE SEQUENCE [LARGE SCALE GENOMIC DNA]</scope>
</reference>
<protein>
    <recommendedName>
        <fullName evidence="3">Peptidase C39 domain-containing protein</fullName>
    </recommendedName>
</protein>
<evidence type="ECO:0000313" key="1">
    <source>
        <dbReference type="EMBL" id="OGZ11645.1"/>
    </source>
</evidence>
<dbReference type="AlphaFoldDB" id="A0A1G2DDE1"/>
<evidence type="ECO:0008006" key="3">
    <source>
        <dbReference type="Google" id="ProtNLM"/>
    </source>
</evidence>
<gene>
    <name evidence="1" type="ORF">A3D67_00430</name>
</gene>